<dbReference type="PROSITE" id="PS51257">
    <property type="entry name" value="PROKAR_LIPOPROTEIN"/>
    <property type="match status" value="1"/>
</dbReference>
<evidence type="ECO:0000313" key="4">
    <source>
        <dbReference type="Proteomes" id="UP001597369"/>
    </source>
</evidence>
<protein>
    <submittedName>
        <fullName evidence="3">Uncharacterized protein</fullName>
    </submittedName>
</protein>
<sequence length="80" mass="8167">MKKNWMPLLVLSLLSSQLLFTSCGGATESGENNADVSDTTVDQPTIGVELDTTGSTYVDTTGATTSSDTTGTTTGTTTGL</sequence>
<evidence type="ECO:0000256" key="1">
    <source>
        <dbReference type="SAM" id="MobiDB-lite"/>
    </source>
</evidence>
<accession>A0ABW4X2A0</accession>
<keyword evidence="2" id="KW-0732">Signal</keyword>
<dbReference type="Proteomes" id="UP001597369">
    <property type="component" value="Unassembled WGS sequence"/>
</dbReference>
<keyword evidence="4" id="KW-1185">Reference proteome</keyword>
<dbReference type="EMBL" id="JBHUHV010000053">
    <property type="protein sequence ID" value="MFD2068390.1"/>
    <property type="molecule type" value="Genomic_DNA"/>
</dbReference>
<gene>
    <name evidence="3" type="ORF">ACFSKU_15985</name>
</gene>
<evidence type="ECO:0000313" key="3">
    <source>
        <dbReference type="EMBL" id="MFD2068390.1"/>
    </source>
</evidence>
<proteinExistence type="predicted"/>
<feature type="compositionally biased region" description="Low complexity" evidence="1">
    <location>
        <begin position="59"/>
        <end position="80"/>
    </location>
</feature>
<organism evidence="3 4">
    <name type="scientific">Pontibacter silvestris</name>
    <dbReference type="NCBI Taxonomy" id="2305183"/>
    <lineage>
        <taxon>Bacteria</taxon>
        <taxon>Pseudomonadati</taxon>
        <taxon>Bacteroidota</taxon>
        <taxon>Cytophagia</taxon>
        <taxon>Cytophagales</taxon>
        <taxon>Hymenobacteraceae</taxon>
        <taxon>Pontibacter</taxon>
    </lineage>
</organism>
<feature type="region of interest" description="Disordered" evidence="1">
    <location>
        <begin position="53"/>
        <end position="80"/>
    </location>
</feature>
<feature type="chain" id="PRO_5047148257" evidence="2">
    <location>
        <begin position="27"/>
        <end position="80"/>
    </location>
</feature>
<comment type="caution">
    <text evidence="3">The sequence shown here is derived from an EMBL/GenBank/DDBJ whole genome shotgun (WGS) entry which is preliminary data.</text>
</comment>
<dbReference type="RefSeq" id="WP_229959396.1">
    <property type="nucleotide sequence ID" value="NZ_JAJJWI010000005.1"/>
</dbReference>
<name>A0ABW4X2A0_9BACT</name>
<feature type="signal peptide" evidence="2">
    <location>
        <begin position="1"/>
        <end position="26"/>
    </location>
</feature>
<evidence type="ECO:0000256" key="2">
    <source>
        <dbReference type="SAM" id="SignalP"/>
    </source>
</evidence>
<reference evidence="4" key="1">
    <citation type="journal article" date="2019" name="Int. J. Syst. Evol. Microbiol.">
        <title>The Global Catalogue of Microorganisms (GCM) 10K type strain sequencing project: providing services to taxonomists for standard genome sequencing and annotation.</title>
        <authorList>
            <consortium name="The Broad Institute Genomics Platform"/>
            <consortium name="The Broad Institute Genome Sequencing Center for Infectious Disease"/>
            <person name="Wu L."/>
            <person name="Ma J."/>
        </authorList>
    </citation>
    <scope>NUCLEOTIDE SEQUENCE [LARGE SCALE GENOMIC DNA]</scope>
    <source>
        <strain evidence="4">JCM 16545</strain>
    </source>
</reference>